<comment type="similarity">
    <text evidence="3 7">Belongs to the GST superfamily. Mu family.</text>
</comment>
<evidence type="ECO:0000256" key="7">
    <source>
        <dbReference type="RuleBase" id="RU003494"/>
    </source>
</evidence>
<dbReference type="Pfam" id="PF00043">
    <property type="entry name" value="GST_C"/>
    <property type="match status" value="1"/>
</dbReference>
<dbReference type="InterPro" id="IPR036249">
    <property type="entry name" value="Thioredoxin-like_sf"/>
</dbReference>
<dbReference type="SUPFAM" id="SSF47616">
    <property type="entry name" value="GST C-terminal domain-like"/>
    <property type="match status" value="1"/>
</dbReference>
<protein>
    <recommendedName>
        <fullName evidence="7">Glutathione S-transferase</fullName>
        <ecNumber evidence="7">2.5.1.18</ecNumber>
    </recommendedName>
</protein>
<sequence>MPMTLGYWDIHGLCHAICLFLEYTDSSYEEKRYTIGNAPDFDRSQWLNDKFKLGLDFPNLPCLIDESTKITQSNAILRYLARKYHLCGETEEEGIHIDILDNQVMDTRFQLAMVCYSPEFEKERPEYLKGLPEKMKLYSEFLGKRPWFAGDKITYVDFLAYNILDQQQMFELKCLDAFPNLKDFVAHFEALKKISAYMKSSHFLAGPMYLKIAMWGSK</sequence>
<dbReference type="Gene3D" id="3.40.30.10">
    <property type="entry name" value="Glutaredoxin"/>
    <property type="match status" value="1"/>
</dbReference>
<proteinExistence type="inferred from homology"/>
<dbReference type="InterPro" id="IPR036282">
    <property type="entry name" value="Glutathione-S-Trfase_C_sf"/>
</dbReference>
<comment type="caution">
    <text evidence="10">The sequence shown here is derived from an EMBL/GenBank/DDBJ whole genome shotgun (WGS) entry which is preliminary data.</text>
</comment>
<dbReference type="Proteomes" id="UP001488838">
    <property type="component" value="Unassembled WGS sequence"/>
</dbReference>
<comment type="function">
    <text evidence="1">Conjugation of reduced glutathione to a wide number of exogenous and endogenous hydrophobic electrophiles.</text>
</comment>
<organism evidence="10 11">
    <name type="scientific">Myodes glareolus</name>
    <name type="common">Bank vole</name>
    <name type="synonym">Clethrionomys glareolus</name>
    <dbReference type="NCBI Taxonomy" id="447135"/>
    <lineage>
        <taxon>Eukaryota</taxon>
        <taxon>Metazoa</taxon>
        <taxon>Chordata</taxon>
        <taxon>Craniata</taxon>
        <taxon>Vertebrata</taxon>
        <taxon>Euteleostomi</taxon>
        <taxon>Mammalia</taxon>
        <taxon>Eutheria</taxon>
        <taxon>Euarchontoglires</taxon>
        <taxon>Glires</taxon>
        <taxon>Rodentia</taxon>
        <taxon>Myomorpha</taxon>
        <taxon>Muroidea</taxon>
        <taxon>Cricetidae</taxon>
        <taxon>Arvicolinae</taxon>
        <taxon>Myodes</taxon>
    </lineage>
</organism>
<evidence type="ECO:0000259" key="9">
    <source>
        <dbReference type="PROSITE" id="PS50405"/>
    </source>
</evidence>
<dbReference type="SFLD" id="SFLDG01205">
    <property type="entry name" value="AMPS.1"/>
    <property type="match status" value="1"/>
</dbReference>
<dbReference type="InterPro" id="IPR004046">
    <property type="entry name" value="GST_C"/>
</dbReference>
<comment type="catalytic activity">
    <reaction evidence="6 7">
        <text>RX + glutathione = an S-substituted glutathione + a halide anion + H(+)</text>
        <dbReference type="Rhea" id="RHEA:16437"/>
        <dbReference type="ChEBI" id="CHEBI:15378"/>
        <dbReference type="ChEBI" id="CHEBI:16042"/>
        <dbReference type="ChEBI" id="CHEBI:17792"/>
        <dbReference type="ChEBI" id="CHEBI:57925"/>
        <dbReference type="ChEBI" id="CHEBI:90779"/>
        <dbReference type="EC" id="2.5.1.18"/>
    </reaction>
</comment>
<dbReference type="InterPro" id="IPR010987">
    <property type="entry name" value="Glutathione-S-Trfase_C-like"/>
</dbReference>
<dbReference type="PANTHER" id="PTHR11571:SF247">
    <property type="entry name" value="GLUTATHIONE S-TRANSFERASE MU 1"/>
    <property type="match status" value="1"/>
</dbReference>
<dbReference type="PRINTS" id="PR01267">
    <property type="entry name" value="GSTRNSFRASEM"/>
</dbReference>
<dbReference type="PROSITE" id="PS50405">
    <property type="entry name" value="GST_CTER"/>
    <property type="match status" value="1"/>
</dbReference>
<dbReference type="InterPro" id="IPR040079">
    <property type="entry name" value="Glutathione_S-Trfase"/>
</dbReference>
<comment type="subcellular location">
    <subcellularLocation>
        <location evidence="2">Cytoplasm</location>
    </subcellularLocation>
</comment>
<dbReference type="FunFam" id="1.20.1050.10:FF:000083">
    <property type="entry name" value="Glutathione S-transferase Mu 1"/>
    <property type="match status" value="1"/>
</dbReference>
<dbReference type="InterPro" id="IPR003081">
    <property type="entry name" value="GST_mu"/>
</dbReference>
<dbReference type="InterPro" id="IPR004045">
    <property type="entry name" value="Glutathione_S-Trfase_N"/>
</dbReference>
<dbReference type="GO" id="GO:0006749">
    <property type="term" value="P:glutathione metabolic process"/>
    <property type="evidence" value="ECO:0007669"/>
    <property type="project" value="TreeGrafter"/>
</dbReference>
<evidence type="ECO:0000313" key="11">
    <source>
        <dbReference type="Proteomes" id="UP001488838"/>
    </source>
</evidence>
<evidence type="ECO:0000256" key="1">
    <source>
        <dbReference type="ARBA" id="ARBA00003701"/>
    </source>
</evidence>
<dbReference type="Pfam" id="PF02798">
    <property type="entry name" value="GST_N"/>
    <property type="match status" value="1"/>
</dbReference>
<evidence type="ECO:0000256" key="6">
    <source>
        <dbReference type="ARBA" id="ARBA00047960"/>
    </source>
</evidence>
<dbReference type="InterPro" id="IPR050213">
    <property type="entry name" value="GST_superfamily"/>
</dbReference>
<dbReference type="CDD" id="cd03075">
    <property type="entry name" value="GST_N_Mu"/>
    <property type="match status" value="1"/>
</dbReference>
<evidence type="ECO:0000256" key="3">
    <source>
        <dbReference type="ARBA" id="ARBA00005861"/>
    </source>
</evidence>
<accession>A0AAW0GZT7</accession>
<dbReference type="Gene3D" id="1.20.1050.10">
    <property type="match status" value="1"/>
</dbReference>
<gene>
    <name evidence="10" type="ORF">U0070_006940</name>
</gene>
<evidence type="ECO:0000259" key="8">
    <source>
        <dbReference type="PROSITE" id="PS50404"/>
    </source>
</evidence>
<dbReference type="EMBL" id="JBBHLL010001262">
    <property type="protein sequence ID" value="KAK7796307.1"/>
    <property type="molecule type" value="Genomic_DNA"/>
</dbReference>
<dbReference type="GO" id="GO:0005737">
    <property type="term" value="C:cytoplasm"/>
    <property type="evidence" value="ECO:0007669"/>
    <property type="project" value="UniProtKB-SubCell"/>
</dbReference>
<dbReference type="AlphaFoldDB" id="A0AAW0GZT7"/>
<reference evidence="10 11" key="1">
    <citation type="journal article" date="2023" name="bioRxiv">
        <title>Conserved and derived expression patterns and positive selection on dental genes reveal complex evolutionary context of ever-growing rodent molars.</title>
        <authorList>
            <person name="Calamari Z.T."/>
            <person name="Song A."/>
            <person name="Cohen E."/>
            <person name="Akter M."/>
            <person name="Roy R.D."/>
            <person name="Hallikas O."/>
            <person name="Christensen M.M."/>
            <person name="Li P."/>
            <person name="Marangoni P."/>
            <person name="Jernvall J."/>
            <person name="Klein O.D."/>
        </authorList>
    </citation>
    <scope>NUCLEOTIDE SEQUENCE [LARGE SCALE GENOMIC DNA]</scope>
    <source>
        <strain evidence="10">V071</strain>
    </source>
</reference>
<keyword evidence="11" id="KW-1185">Reference proteome</keyword>
<evidence type="ECO:0000256" key="2">
    <source>
        <dbReference type="ARBA" id="ARBA00004496"/>
    </source>
</evidence>
<evidence type="ECO:0000313" key="10">
    <source>
        <dbReference type="EMBL" id="KAK7796307.1"/>
    </source>
</evidence>
<name>A0AAW0GZT7_MYOGA</name>
<dbReference type="EC" id="2.5.1.18" evidence="7"/>
<dbReference type="SFLD" id="SFLDS00019">
    <property type="entry name" value="Glutathione_Transferase_(cytos"/>
    <property type="match status" value="1"/>
</dbReference>
<keyword evidence="5 7" id="KW-0808">Transferase</keyword>
<keyword evidence="4" id="KW-0963">Cytoplasm</keyword>
<dbReference type="SFLD" id="SFLDG00363">
    <property type="entry name" value="AMPS_(cytGST):_Alpha-__Mu-__Pi"/>
    <property type="match status" value="1"/>
</dbReference>
<dbReference type="FunFam" id="3.40.30.10:FF:000603">
    <property type="entry name" value="Glutathione S-transferase Mu 1"/>
    <property type="match status" value="1"/>
</dbReference>
<evidence type="ECO:0000256" key="5">
    <source>
        <dbReference type="ARBA" id="ARBA00022679"/>
    </source>
</evidence>
<feature type="domain" description="GST N-terminal" evidence="8">
    <location>
        <begin position="1"/>
        <end position="88"/>
    </location>
</feature>
<dbReference type="CDD" id="cd03209">
    <property type="entry name" value="GST_C_Mu"/>
    <property type="match status" value="1"/>
</dbReference>
<dbReference type="SUPFAM" id="SSF52833">
    <property type="entry name" value="Thioredoxin-like"/>
    <property type="match status" value="1"/>
</dbReference>
<dbReference type="PROSITE" id="PS50404">
    <property type="entry name" value="GST_NTER"/>
    <property type="match status" value="1"/>
</dbReference>
<dbReference type="GO" id="GO:0004364">
    <property type="term" value="F:glutathione transferase activity"/>
    <property type="evidence" value="ECO:0007669"/>
    <property type="project" value="UniProtKB-EC"/>
</dbReference>
<evidence type="ECO:0000256" key="4">
    <source>
        <dbReference type="ARBA" id="ARBA00022490"/>
    </source>
</evidence>
<dbReference type="PANTHER" id="PTHR11571">
    <property type="entry name" value="GLUTATHIONE S-TRANSFERASE"/>
    <property type="match status" value="1"/>
</dbReference>
<feature type="domain" description="GST C-terminal" evidence="9">
    <location>
        <begin position="90"/>
        <end position="208"/>
    </location>
</feature>